<evidence type="ECO:0000256" key="5">
    <source>
        <dbReference type="SAM" id="MobiDB-lite"/>
    </source>
</evidence>
<feature type="region of interest" description="Disordered" evidence="5">
    <location>
        <begin position="377"/>
        <end position="421"/>
    </location>
</feature>
<evidence type="ECO:0000256" key="1">
    <source>
        <dbReference type="ARBA" id="ARBA00004177"/>
    </source>
</evidence>
<accession>A0A0X3PZ29</accession>
<organism evidence="6">
    <name type="scientific">Schistocephalus solidus</name>
    <name type="common">Tapeworm</name>
    <dbReference type="NCBI Taxonomy" id="70667"/>
    <lineage>
        <taxon>Eukaryota</taxon>
        <taxon>Metazoa</taxon>
        <taxon>Spiralia</taxon>
        <taxon>Lophotrochozoa</taxon>
        <taxon>Platyhelminthes</taxon>
        <taxon>Cestoda</taxon>
        <taxon>Eucestoda</taxon>
        <taxon>Diphyllobothriidea</taxon>
        <taxon>Diphyllobothriidae</taxon>
        <taxon>Schistocephalus</taxon>
    </lineage>
</organism>
<dbReference type="GO" id="GO:0006900">
    <property type="term" value="P:vesicle budding from membrane"/>
    <property type="evidence" value="ECO:0007669"/>
    <property type="project" value="TreeGrafter"/>
</dbReference>
<evidence type="ECO:0000313" key="6">
    <source>
        <dbReference type="EMBL" id="JAP57163.1"/>
    </source>
</evidence>
<dbReference type="PANTHER" id="PTHR22761:SF10">
    <property type="entry name" value="GH13992P"/>
    <property type="match status" value="1"/>
</dbReference>
<dbReference type="InterPro" id="IPR005024">
    <property type="entry name" value="Snf7_fam"/>
</dbReference>
<proteinExistence type="inferred from homology"/>
<keyword evidence="4" id="KW-0175">Coiled coil</keyword>
<dbReference type="AlphaFoldDB" id="A0A0X3PZ29"/>
<evidence type="ECO:0000256" key="2">
    <source>
        <dbReference type="ARBA" id="ARBA00006190"/>
    </source>
</evidence>
<dbReference type="GO" id="GO:0005771">
    <property type="term" value="C:multivesicular body"/>
    <property type="evidence" value="ECO:0007669"/>
    <property type="project" value="TreeGrafter"/>
</dbReference>
<dbReference type="Pfam" id="PF25880">
    <property type="entry name" value="WHD_CHMP7_1st"/>
    <property type="match status" value="1"/>
</dbReference>
<feature type="coiled-coil region" evidence="4">
    <location>
        <begin position="294"/>
        <end position="331"/>
    </location>
</feature>
<dbReference type="GO" id="GO:0000815">
    <property type="term" value="C:ESCRT III complex"/>
    <property type="evidence" value="ECO:0007669"/>
    <property type="project" value="TreeGrafter"/>
</dbReference>
<gene>
    <name evidence="6" type="primary">CHMP7</name>
    <name evidence="6" type="ORF">TR137752</name>
</gene>
<dbReference type="PANTHER" id="PTHR22761">
    <property type="entry name" value="CHARGED MULTIVESICULAR BODY PROTEIN"/>
    <property type="match status" value="1"/>
</dbReference>
<dbReference type="EMBL" id="GEEE01006062">
    <property type="protein sequence ID" value="JAP57163.1"/>
    <property type="molecule type" value="Transcribed_RNA"/>
</dbReference>
<protein>
    <submittedName>
        <fullName evidence="6">Charged multivesicular body protein 7</fullName>
    </submittedName>
</protein>
<dbReference type="Pfam" id="PF03357">
    <property type="entry name" value="Snf7"/>
    <property type="match status" value="1"/>
</dbReference>
<feature type="compositionally biased region" description="Basic and acidic residues" evidence="5">
    <location>
        <begin position="412"/>
        <end position="421"/>
    </location>
</feature>
<dbReference type="GO" id="GO:0032511">
    <property type="term" value="P:late endosome to vacuole transport via multivesicular body sorting pathway"/>
    <property type="evidence" value="ECO:0007669"/>
    <property type="project" value="TreeGrafter"/>
</dbReference>
<reference evidence="6" key="1">
    <citation type="submission" date="2016-01" db="EMBL/GenBank/DDBJ databases">
        <title>Reference transcriptome for the parasite Schistocephalus solidus: insights into the molecular evolution of parasitism.</title>
        <authorList>
            <person name="Hebert F.O."/>
            <person name="Grambauer S."/>
            <person name="Barber I."/>
            <person name="Landry C.R."/>
            <person name="Aubin-Horth N."/>
        </authorList>
    </citation>
    <scope>NUCLEOTIDE SEQUENCE</scope>
</reference>
<evidence type="ECO:0000256" key="3">
    <source>
        <dbReference type="ARBA" id="ARBA00022753"/>
    </source>
</evidence>
<sequence>MQPSFVLPPIWKNDDEMYRLMQRIKRPREIDPAGFEQKISFWSNLIDDYANCHRVVVVSENALKKLFSRTFPPDGAVLSPDCLHQVLNYKLENGTLKLADMDGLISKLAGLMYELAIRKPISWTWSYLYGSETNTYADERRYGSPDADLILPRSLGKFSEEFRRSLVSDLESLSSEHLVFIYEDFEMALSNFFTHELSRSFVEQSLLKEGYIRIENSADLKLVFLSKSPESSTGKNHGVDFSVFFATARLRLSARKISAEEQKLAKTIESLLTEIKKLLVAKRRKEALVLLKRKKQLEKARDQRLQQLANLEALELELDAAKDNRTVINALSTAGETLKVTTGGAEGVEEAERTMDDLAEIMEDNDAISRALASVSRETESDADLESELGELLADKTGPKSKAPLAASQAASHEEPSDAEVIRQLESLQVYDSSEPHPSSKAASAQ</sequence>
<dbReference type="Gene3D" id="6.10.140.1230">
    <property type="match status" value="1"/>
</dbReference>
<dbReference type="GO" id="GO:0009898">
    <property type="term" value="C:cytoplasmic side of plasma membrane"/>
    <property type="evidence" value="ECO:0007669"/>
    <property type="project" value="TreeGrafter"/>
</dbReference>
<comment type="similarity">
    <text evidence="2">Belongs to the SNF7 family.</text>
</comment>
<evidence type="ECO:0000256" key="4">
    <source>
        <dbReference type="SAM" id="Coils"/>
    </source>
</evidence>
<comment type="subcellular location">
    <subcellularLocation>
        <location evidence="1">Endosome</location>
    </subcellularLocation>
</comment>
<name>A0A0X3PZ29_SCHSO</name>
<keyword evidence="3" id="KW-0967">Endosome</keyword>